<dbReference type="SUPFAM" id="SSF46626">
    <property type="entry name" value="Cytochrome c"/>
    <property type="match status" value="2"/>
</dbReference>
<evidence type="ECO:0000256" key="2">
    <source>
        <dbReference type="ARBA" id="ARBA00022617"/>
    </source>
</evidence>
<evidence type="ECO:0000313" key="11">
    <source>
        <dbReference type="Proteomes" id="UP000031838"/>
    </source>
</evidence>
<dbReference type="Pfam" id="PF03150">
    <property type="entry name" value="CCP_MauG"/>
    <property type="match status" value="1"/>
</dbReference>
<dbReference type="InterPro" id="IPR036909">
    <property type="entry name" value="Cyt_c-like_dom_sf"/>
</dbReference>
<feature type="region of interest" description="Disordered" evidence="8">
    <location>
        <begin position="192"/>
        <end position="218"/>
    </location>
</feature>
<dbReference type="PROSITE" id="PS51007">
    <property type="entry name" value="CYTC"/>
    <property type="match status" value="1"/>
</dbReference>
<comment type="subcellular location">
    <subcellularLocation>
        <location evidence="1">Cell envelope</location>
    </subcellularLocation>
</comment>
<reference evidence="10 11" key="2">
    <citation type="journal article" date="2016" name="Appl. Microbiol. Biotechnol.">
        <title>Mutations improving production and secretion of extracellular lipase by Burkholderia glumae PG1.</title>
        <authorList>
            <person name="Knapp A."/>
            <person name="Voget S."/>
            <person name="Gao R."/>
            <person name="Zaburannyi N."/>
            <person name="Krysciak D."/>
            <person name="Breuer M."/>
            <person name="Hauer B."/>
            <person name="Streit W.R."/>
            <person name="Muller R."/>
            <person name="Daniel R."/>
            <person name="Jaeger K.E."/>
        </authorList>
    </citation>
    <scope>NUCLEOTIDE SEQUENCE [LARGE SCALE GENOMIC DNA]</scope>
    <source>
        <strain evidence="10 11">PG1</strain>
    </source>
</reference>
<dbReference type="InterPro" id="IPR051395">
    <property type="entry name" value="Cytochrome_c_Peroxidase/MauG"/>
</dbReference>
<keyword evidence="4" id="KW-0732">Signal</keyword>
<dbReference type="GO" id="GO:0009055">
    <property type="term" value="F:electron transfer activity"/>
    <property type="evidence" value="ECO:0007669"/>
    <property type="project" value="InterPro"/>
</dbReference>
<sequence>MFTELTLSRHTLAPSFLVFRIDMRSQHEDFTRPRPVRHSRAGRASALMAVVFAGALTGILTGCDSRAPGASGSQPASVAATSAASAGQPAAAARPGARAGASGPIVVANQPQTRAQVYEAVRKMTALGKQMFFDPSLSGSGKLACASCHSPQHAFTPANALSVQLGGDDMHQQGFRAVPTLMYLQKVPPFTEHFHDSDEEGDESVDAGPTGGLTWDGRVDHGEEQARIPLVTPFEMNSTPAKVAGAVRAAPYSAEFRAAFGEQVFGSDAAIFKAVLQALGAFEQSPEIFTPYSSKYDAFLDHKATLSDAEMRGLLLFNDERKGNCASCHISQRALDGSAPQFSDFGLIAIGVPRNRELAVNKDPKFFDLGACGPERQDLKGRDEYCGIFRTPTLRNVALKQSFFHNGIYHSLEDVLRFYVQRDTNPEKFYPVRHGVVQKFDDLPRRYWANINTDPPFDRKKGDKPALDEAEIQDVIAFLHTLTDGYQPTRITSSANLGAAPDAAAH</sequence>
<dbReference type="GO" id="GO:0030313">
    <property type="term" value="C:cell envelope"/>
    <property type="evidence" value="ECO:0007669"/>
    <property type="project" value="UniProtKB-SubCell"/>
</dbReference>
<keyword evidence="3 7" id="KW-0479">Metal-binding</keyword>
<dbReference type="PANTHER" id="PTHR30600">
    <property type="entry name" value="CYTOCHROME C PEROXIDASE-RELATED"/>
    <property type="match status" value="1"/>
</dbReference>
<evidence type="ECO:0000256" key="6">
    <source>
        <dbReference type="ARBA" id="ARBA00023004"/>
    </source>
</evidence>
<dbReference type="Gene3D" id="1.10.760.10">
    <property type="entry name" value="Cytochrome c-like domain"/>
    <property type="match status" value="2"/>
</dbReference>
<dbReference type="KEGG" id="bgp:BGL_1c15010"/>
<evidence type="ECO:0000256" key="4">
    <source>
        <dbReference type="ARBA" id="ARBA00022729"/>
    </source>
</evidence>
<evidence type="ECO:0000259" key="9">
    <source>
        <dbReference type="PROSITE" id="PS51007"/>
    </source>
</evidence>
<evidence type="ECO:0000256" key="8">
    <source>
        <dbReference type="SAM" id="MobiDB-lite"/>
    </source>
</evidence>
<dbReference type="EMBL" id="CP002580">
    <property type="protein sequence ID" value="AJK46017.1"/>
    <property type="molecule type" value="Genomic_DNA"/>
</dbReference>
<keyword evidence="2 7" id="KW-0349">Heme</keyword>
<dbReference type="InterPro" id="IPR004852">
    <property type="entry name" value="Di-haem_cyt_c_peroxidsae"/>
</dbReference>
<keyword evidence="11" id="KW-1185">Reference proteome</keyword>
<gene>
    <name evidence="10" type="ORF">BGL_1c15010</name>
</gene>
<reference evidence="11" key="1">
    <citation type="submission" date="2011-03" db="EMBL/GenBank/DDBJ databases">
        <authorList>
            <person name="Voget S."/>
            <person name="Streit W.R."/>
            <person name="Jaeger K.E."/>
            <person name="Daniel R."/>
        </authorList>
    </citation>
    <scope>NUCLEOTIDE SEQUENCE [LARGE SCALE GENOMIC DNA]</scope>
    <source>
        <strain evidence="11">PG1</strain>
    </source>
</reference>
<dbReference type="Proteomes" id="UP000031838">
    <property type="component" value="Chromosome 1"/>
</dbReference>
<name>A0A0B6RL20_BURPL</name>
<evidence type="ECO:0000256" key="7">
    <source>
        <dbReference type="PROSITE-ProRule" id="PRU00433"/>
    </source>
</evidence>
<evidence type="ECO:0000256" key="5">
    <source>
        <dbReference type="ARBA" id="ARBA00023002"/>
    </source>
</evidence>
<dbReference type="GO" id="GO:0004130">
    <property type="term" value="F:cytochrome-c peroxidase activity"/>
    <property type="evidence" value="ECO:0007669"/>
    <property type="project" value="TreeGrafter"/>
</dbReference>
<keyword evidence="5" id="KW-0560">Oxidoreductase</keyword>
<keyword evidence="10" id="KW-0575">Peroxidase</keyword>
<dbReference type="GO" id="GO:0046872">
    <property type="term" value="F:metal ion binding"/>
    <property type="evidence" value="ECO:0007669"/>
    <property type="project" value="UniProtKB-KW"/>
</dbReference>
<evidence type="ECO:0000313" key="10">
    <source>
        <dbReference type="EMBL" id="AJK46017.1"/>
    </source>
</evidence>
<dbReference type="GO" id="GO:0020037">
    <property type="term" value="F:heme binding"/>
    <property type="evidence" value="ECO:0007669"/>
    <property type="project" value="InterPro"/>
</dbReference>
<dbReference type="InterPro" id="IPR009056">
    <property type="entry name" value="Cyt_c-like_dom"/>
</dbReference>
<keyword evidence="6 7" id="KW-0408">Iron</keyword>
<feature type="domain" description="Cytochrome c" evidence="9">
    <location>
        <begin position="308"/>
        <end position="483"/>
    </location>
</feature>
<accession>A0A0B6RL20</accession>
<organism evidence="10 11">
    <name type="scientific">Burkholderia plantarii</name>
    <dbReference type="NCBI Taxonomy" id="41899"/>
    <lineage>
        <taxon>Bacteria</taxon>
        <taxon>Pseudomonadati</taxon>
        <taxon>Pseudomonadota</taxon>
        <taxon>Betaproteobacteria</taxon>
        <taxon>Burkholderiales</taxon>
        <taxon>Burkholderiaceae</taxon>
        <taxon>Burkholderia</taxon>
    </lineage>
</organism>
<protein>
    <submittedName>
        <fullName evidence="10">Di-heme cytochrome c peroxidase</fullName>
    </submittedName>
</protein>
<dbReference type="AlphaFoldDB" id="A0A0B6RL20"/>
<dbReference type="HOGENOM" id="CLU_034652_0_0_4"/>
<proteinExistence type="predicted"/>
<evidence type="ECO:0000256" key="3">
    <source>
        <dbReference type="ARBA" id="ARBA00022723"/>
    </source>
</evidence>
<evidence type="ECO:0000256" key="1">
    <source>
        <dbReference type="ARBA" id="ARBA00004196"/>
    </source>
</evidence>
<dbReference type="PANTHER" id="PTHR30600:SF10">
    <property type="entry name" value="BLL6722 PROTEIN"/>
    <property type="match status" value="1"/>
</dbReference>